<dbReference type="GO" id="GO:0051287">
    <property type="term" value="F:NAD binding"/>
    <property type="evidence" value="ECO:0007669"/>
    <property type="project" value="InterPro"/>
</dbReference>
<accession>C6VWX0</accession>
<dbReference type="SUPFAM" id="SSF51735">
    <property type="entry name" value="NAD(P)-binding Rossmann-fold domains"/>
    <property type="match status" value="1"/>
</dbReference>
<name>C6VWX0_DYAFD</name>
<sequence>MQGIKQPAAAGKESRKFAFLVHLRSYREDLKHIARPLGWLPDQFYHYTLGKRPLRPFLWSNVAIGADGDEASGSIIMVPYSGRQLLERPRQMLPIVQDAVDLAVSKGATMIGLGGLISPVTLGGKLVAGRATYGVTNGNAFTAVTIFRRLQRLLDEFGGFRPTIAVVGATGSVGSLLCKMLAAQERDARYLLVARNARKLDSFCHEVSRQYTSVSMSTSVRMDDVRHADIVVLVTSDAGSLLNPSHLRENCIVLDATQPRNASRLITTLRSDIQLIDGGLVSVPSLRTNKIGRLGLPSGISFACMAETMLLSLSGHNADFSIGNPGLEHAEAIGQMARKHDHLGFKTAEDHTFGKPQMVRLPEMVC</sequence>
<feature type="domain" description="Semialdehyde dehydrogenase NAD-binding" evidence="1">
    <location>
        <begin position="164"/>
        <end position="257"/>
    </location>
</feature>
<proteinExistence type="predicted"/>
<evidence type="ECO:0000313" key="3">
    <source>
        <dbReference type="Proteomes" id="UP000002011"/>
    </source>
</evidence>
<dbReference type="Proteomes" id="UP000002011">
    <property type="component" value="Chromosome"/>
</dbReference>
<organism evidence="2 3">
    <name type="scientific">Dyadobacter fermentans (strain ATCC 700827 / DSM 18053 / CIP 107007 / KCTC 52180 / NS114)</name>
    <dbReference type="NCBI Taxonomy" id="471854"/>
    <lineage>
        <taxon>Bacteria</taxon>
        <taxon>Pseudomonadati</taxon>
        <taxon>Bacteroidota</taxon>
        <taxon>Cytophagia</taxon>
        <taxon>Cytophagales</taxon>
        <taxon>Spirosomataceae</taxon>
        <taxon>Dyadobacter</taxon>
    </lineage>
</organism>
<evidence type="ECO:0000259" key="1">
    <source>
        <dbReference type="Pfam" id="PF01118"/>
    </source>
</evidence>
<dbReference type="Gene3D" id="3.40.50.720">
    <property type="entry name" value="NAD(P)-binding Rossmann-like Domain"/>
    <property type="match status" value="1"/>
</dbReference>
<dbReference type="GO" id="GO:0016620">
    <property type="term" value="F:oxidoreductase activity, acting on the aldehyde or oxo group of donors, NAD or NADP as acceptor"/>
    <property type="evidence" value="ECO:0007669"/>
    <property type="project" value="InterPro"/>
</dbReference>
<dbReference type="InterPro" id="IPR036291">
    <property type="entry name" value="NAD(P)-bd_dom_sf"/>
</dbReference>
<gene>
    <name evidence="2" type="ordered locus">Dfer_5680</name>
</gene>
<dbReference type="AlphaFoldDB" id="C6VWX0"/>
<protein>
    <recommendedName>
        <fullName evidence="1">Semialdehyde dehydrogenase NAD-binding domain-containing protein</fullName>
    </recommendedName>
</protein>
<dbReference type="EMBL" id="CP001619">
    <property type="protein sequence ID" value="ACT96870.1"/>
    <property type="molecule type" value="Genomic_DNA"/>
</dbReference>
<reference evidence="2 3" key="1">
    <citation type="journal article" date="2009" name="Stand. Genomic Sci.">
        <title>Complete genome sequence of Dyadobacter fermentans type strain (NS114).</title>
        <authorList>
            <person name="Lang E."/>
            <person name="Lapidus A."/>
            <person name="Chertkov O."/>
            <person name="Brettin T."/>
            <person name="Detter J.C."/>
            <person name="Han C."/>
            <person name="Copeland A."/>
            <person name="Glavina Del Rio T."/>
            <person name="Nolan M."/>
            <person name="Chen F."/>
            <person name="Lucas S."/>
            <person name="Tice H."/>
            <person name="Cheng J.F."/>
            <person name="Land M."/>
            <person name="Hauser L."/>
            <person name="Chang Y.J."/>
            <person name="Jeffries C.D."/>
            <person name="Kopitz M."/>
            <person name="Bruce D."/>
            <person name="Goodwin L."/>
            <person name="Pitluck S."/>
            <person name="Ovchinnikova G."/>
            <person name="Pati A."/>
            <person name="Ivanova N."/>
            <person name="Mavrommatis K."/>
            <person name="Chen A."/>
            <person name="Palaniappan K."/>
            <person name="Chain P."/>
            <person name="Bristow J."/>
            <person name="Eisen J.A."/>
            <person name="Markowitz V."/>
            <person name="Hugenholtz P."/>
            <person name="Goker M."/>
            <person name="Rohde M."/>
            <person name="Kyrpides N.C."/>
            <person name="Klenk H.P."/>
        </authorList>
    </citation>
    <scope>NUCLEOTIDE SEQUENCE [LARGE SCALE GENOMIC DNA]</scope>
    <source>
        <strain evidence="3">ATCC 700827 / DSM 18053 / CIP 107007 / KCTC 52180 / NS114</strain>
    </source>
</reference>
<dbReference type="Pfam" id="PF01118">
    <property type="entry name" value="Semialdhyde_dh"/>
    <property type="match status" value="1"/>
</dbReference>
<dbReference type="eggNOG" id="COG5322">
    <property type="taxonomic scope" value="Bacteria"/>
</dbReference>
<keyword evidence="3" id="KW-1185">Reference proteome</keyword>
<dbReference type="HOGENOM" id="CLU_801341_0_0_10"/>
<evidence type="ECO:0000313" key="2">
    <source>
        <dbReference type="EMBL" id="ACT96870.1"/>
    </source>
</evidence>
<dbReference type="InterPro" id="IPR000534">
    <property type="entry name" value="Semialdehyde_DH_NAD-bd"/>
</dbReference>
<dbReference type="KEGG" id="dfe:Dfer_5680"/>
<dbReference type="STRING" id="471854.Dfer_5680"/>